<dbReference type="EMBL" id="FNVU01000031">
    <property type="protein sequence ID" value="SEG94845.1"/>
    <property type="molecule type" value="Genomic_DNA"/>
</dbReference>
<sequence>MAHGSRHGLRRGCIRSAIPEKIDLIPGFTRDVTGLGHHGTGDLEVRLRTEKDLERAGDLLRLSYAAA</sequence>
<evidence type="ECO:0000313" key="2">
    <source>
        <dbReference type="Proteomes" id="UP000236754"/>
    </source>
</evidence>
<organism evidence="1 2">
    <name type="scientific">Actinacidiphila yanglinensis</name>
    <dbReference type="NCBI Taxonomy" id="310779"/>
    <lineage>
        <taxon>Bacteria</taxon>
        <taxon>Bacillati</taxon>
        <taxon>Actinomycetota</taxon>
        <taxon>Actinomycetes</taxon>
        <taxon>Kitasatosporales</taxon>
        <taxon>Streptomycetaceae</taxon>
        <taxon>Actinacidiphila</taxon>
    </lineage>
</organism>
<dbReference type="AlphaFoldDB" id="A0A1H6EDG9"/>
<dbReference type="Proteomes" id="UP000236754">
    <property type="component" value="Unassembled WGS sequence"/>
</dbReference>
<dbReference type="RefSeq" id="WP_103890870.1">
    <property type="nucleotide sequence ID" value="NZ_FNVU01000031.1"/>
</dbReference>
<evidence type="ECO:0008006" key="3">
    <source>
        <dbReference type="Google" id="ProtNLM"/>
    </source>
</evidence>
<proteinExistence type="predicted"/>
<reference evidence="1 2" key="1">
    <citation type="submission" date="2016-10" db="EMBL/GenBank/DDBJ databases">
        <authorList>
            <person name="de Groot N.N."/>
        </authorList>
    </citation>
    <scope>NUCLEOTIDE SEQUENCE [LARGE SCALE GENOMIC DNA]</scope>
    <source>
        <strain evidence="1 2">CGMCC 4.2023</strain>
    </source>
</reference>
<accession>A0A1H6EDG9</accession>
<gene>
    <name evidence="1" type="ORF">SAMN05216223_13142</name>
</gene>
<dbReference type="OrthoDB" id="9798761at2"/>
<protein>
    <recommendedName>
        <fullName evidence="3">DUF5655 domain-containing protein</fullName>
    </recommendedName>
</protein>
<keyword evidence="2" id="KW-1185">Reference proteome</keyword>
<name>A0A1H6EDG9_9ACTN</name>
<evidence type="ECO:0000313" key="1">
    <source>
        <dbReference type="EMBL" id="SEG94845.1"/>
    </source>
</evidence>